<reference evidence="2" key="1">
    <citation type="submission" date="2022-02" db="EMBL/GenBank/DDBJ databases">
        <authorList>
            <person name="Henning P.M."/>
            <person name="McCubbin A.G."/>
            <person name="Shore J.S."/>
        </authorList>
    </citation>
    <scope>NUCLEOTIDE SEQUENCE</scope>
    <source>
        <strain evidence="2">F60SS</strain>
        <tissue evidence="2">Leaves</tissue>
    </source>
</reference>
<sequence>MVDGLCETGQSSVAVGLLLGMLEVGYYPDRFNYVTVVESLCNDGKADEALDFVSKLIRGNGSLSICNYLIRALRDDDQCCLALDVLDVLLAMRKFFRM</sequence>
<keyword evidence="3" id="KW-1185">Reference proteome</keyword>
<name>A0A9Q0GDH6_9ROSI</name>
<dbReference type="AlphaFoldDB" id="A0A9Q0GDH6"/>
<comment type="caution">
    <text evidence="2">The sequence shown here is derived from an EMBL/GenBank/DDBJ whole genome shotgun (WGS) entry which is preliminary data.</text>
</comment>
<evidence type="ECO:0000313" key="2">
    <source>
        <dbReference type="EMBL" id="KAJ4846802.1"/>
    </source>
</evidence>
<protein>
    <recommendedName>
        <fullName evidence="4">Pentatricopeptide repeat-containing protein</fullName>
    </recommendedName>
</protein>
<gene>
    <name evidence="2" type="ORF">Tsubulata_047925</name>
</gene>
<dbReference type="InterPro" id="IPR002885">
    <property type="entry name" value="PPR_rpt"/>
</dbReference>
<evidence type="ECO:0000313" key="3">
    <source>
        <dbReference type="Proteomes" id="UP001141552"/>
    </source>
</evidence>
<organism evidence="2 3">
    <name type="scientific">Turnera subulata</name>
    <dbReference type="NCBI Taxonomy" id="218843"/>
    <lineage>
        <taxon>Eukaryota</taxon>
        <taxon>Viridiplantae</taxon>
        <taxon>Streptophyta</taxon>
        <taxon>Embryophyta</taxon>
        <taxon>Tracheophyta</taxon>
        <taxon>Spermatophyta</taxon>
        <taxon>Magnoliopsida</taxon>
        <taxon>eudicotyledons</taxon>
        <taxon>Gunneridae</taxon>
        <taxon>Pentapetalae</taxon>
        <taxon>rosids</taxon>
        <taxon>fabids</taxon>
        <taxon>Malpighiales</taxon>
        <taxon>Passifloraceae</taxon>
        <taxon>Turnera</taxon>
    </lineage>
</organism>
<keyword evidence="1" id="KW-0677">Repeat</keyword>
<evidence type="ECO:0008006" key="4">
    <source>
        <dbReference type="Google" id="ProtNLM"/>
    </source>
</evidence>
<feature type="non-terminal residue" evidence="2">
    <location>
        <position position="98"/>
    </location>
</feature>
<dbReference type="Proteomes" id="UP001141552">
    <property type="component" value="Unassembled WGS sequence"/>
</dbReference>
<accession>A0A9Q0GDH6</accession>
<proteinExistence type="predicted"/>
<dbReference type="Pfam" id="PF01535">
    <property type="entry name" value="PPR"/>
    <property type="match status" value="2"/>
</dbReference>
<evidence type="ECO:0000256" key="1">
    <source>
        <dbReference type="ARBA" id="ARBA00022737"/>
    </source>
</evidence>
<dbReference type="OrthoDB" id="680059at2759"/>
<reference evidence="2" key="2">
    <citation type="journal article" date="2023" name="Plants (Basel)">
        <title>Annotation of the Turnera subulata (Passifloraceae) Draft Genome Reveals the S-Locus Evolved after the Divergence of Turneroideae from Passifloroideae in a Stepwise Manner.</title>
        <authorList>
            <person name="Henning P.M."/>
            <person name="Roalson E.H."/>
            <person name="Mir W."/>
            <person name="McCubbin A.G."/>
            <person name="Shore J.S."/>
        </authorList>
    </citation>
    <scope>NUCLEOTIDE SEQUENCE</scope>
    <source>
        <strain evidence="2">F60SS</strain>
    </source>
</reference>
<dbReference type="EMBL" id="JAKUCV010001336">
    <property type="protein sequence ID" value="KAJ4846802.1"/>
    <property type="molecule type" value="Genomic_DNA"/>
</dbReference>
<dbReference type="InterPro" id="IPR011990">
    <property type="entry name" value="TPR-like_helical_dom_sf"/>
</dbReference>
<dbReference type="Gene3D" id="1.25.40.10">
    <property type="entry name" value="Tetratricopeptide repeat domain"/>
    <property type="match status" value="1"/>
</dbReference>